<sequence>MTRSKTHKITSPVPKKSTRKMPRKRRSISLKKSCIIVFAVTPVLATTCLALAFHLNRPHVTPAADPADTKYYFANPKYRDITSKFVQRRNRAEQTSLEYPITKNQKINDTIAAAINEKDRGFRDTLAKQSAHITEPFTNTAGYQVLRNDDRFISITVLIKQNMHTTHSEQYLLSWTFDKQTGDIAGSNDLASTNPPDNPTPSPAAPQNSTIRCSGKCIALTFDDGPGAHSMRLLDTLDAYHAKATFFVIGEKVAAHHAILQQQAARGHQIGNHSWRHPDLTALAPSSVANEITQTNRAIHAATKQTPAIMRPPYGAINASVSQQLQTFGMSSVLWSVDTRDWADRDSNIVCSRAVSNARAGAIILFHDIHPTSVDAIPCVLNALSKQGFTFVTIDTLFGGKLQPGRSYFSAI</sequence>
<dbReference type="GO" id="GO:0016787">
    <property type="term" value="F:hydrolase activity"/>
    <property type="evidence" value="ECO:0007669"/>
    <property type="project" value="UniProtKB-KW"/>
</dbReference>
<dbReference type="PROSITE" id="PS51677">
    <property type="entry name" value="NODB"/>
    <property type="match status" value="1"/>
</dbReference>
<evidence type="ECO:0000259" key="4">
    <source>
        <dbReference type="PROSITE" id="PS51677"/>
    </source>
</evidence>
<evidence type="ECO:0000313" key="5">
    <source>
        <dbReference type="EMBL" id="WIO46448.1"/>
    </source>
</evidence>
<protein>
    <submittedName>
        <fullName evidence="5">NodB homology domain-containing protein</fullName>
        <ecNumber evidence="5">3.5.1.104</ecNumber>
    </submittedName>
</protein>
<organism evidence="5 6">
    <name type="scientific">Candidatus Southlakia epibionticum</name>
    <dbReference type="NCBI Taxonomy" id="3043284"/>
    <lineage>
        <taxon>Bacteria</taxon>
        <taxon>Candidatus Saccharimonadota</taxon>
        <taxon>Candidatus Saccharimonadia</taxon>
        <taxon>Candidatus Saccharimonadales</taxon>
        <taxon>Candidatus Saccharimonadaceae</taxon>
        <taxon>Candidatus Southlakia</taxon>
    </lineage>
</organism>
<keyword evidence="6" id="KW-1185">Reference proteome</keyword>
<reference evidence="5 6" key="1">
    <citation type="journal article" date="2023" name="Cell">
        <title>Genetic manipulation of Patescibacteria provides mechanistic insights into microbial dark matter and the epibiotic lifestyle.</title>
        <authorList>
            <person name="Wang Y."/>
            <person name="Gallagher L.A."/>
            <person name="Andrade P.A."/>
            <person name="Liu A."/>
            <person name="Humphreys I.R."/>
            <person name="Turkarslan S."/>
            <person name="Cutler K.J."/>
            <person name="Arrieta-Ortiz M.L."/>
            <person name="Li Y."/>
            <person name="Radey M.C."/>
            <person name="McLean J.S."/>
            <person name="Cong Q."/>
            <person name="Baker D."/>
            <person name="Baliga N.S."/>
            <person name="Peterson S.B."/>
            <person name="Mougous J.D."/>
        </authorList>
    </citation>
    <scope>NUCLEOTIDE SEQUENCE [LARGE SCALE GENOMIC DNA]</scope>
    <source>
        <strain evidence="5 6">ML1</strain>
    </source>
</reference>
<evidence type="ECO:0000256" key="3">
    <source>
        <dbReference type="SAM" id="MobiDB-lite"/>
    </source>
</evidence>
<keyword evidence="2 5" id="KW-0378">Hydrolase</keyword>
<dbReference type="Gene3D" id="3.30.565.40">
    <property type="entry name" value="Fervidobacterium nodosum Rt17-B1 like"/>
    <property type="match status" value="1"/>
</dbReference>
<dbReference type="InterPro" id="IPR011330">
    <property type="entry name" value="Glyco_hydro/deAcase_b/a-brl"/>
</dbReference>
<feature type="region of interest" description="Disordered" evidence="3">
    <location>
        <begin position="186"/>
        <end position="209"/>
    </location>
</feature>
<dbReference type="EMBL" id="CP124550">
    <property type="protein sequence ID" value="WIO46448.1"/>
    <property type="molecule type" value="Genomic_DNA"/>
</dbReference>
<dbReference type="SUPFAM" id="SSF88713">
    <property type="entry name" value="Glycoside hydrolase/deacetylase"/>
    <property type="match status" value="1"/>
</dbReference>
<dbReference type="Gene3D" id="3.20.20.370">
    <property type="entry name" value="Glycoside hydrolase/deacetylase"/>
    <property type="match status" value="1"/>
</dbReference>
<evidence type="ECO:0000313" key="6">
    <source>
        <dbReference type="Proteomes" id="UP001177295"/>
    </source>
</evidence>
<dbReference type="InterPro" id="IPR050248">
    <property type="entry name" value="Polysacc_deacetylase_ArnD"/>
</dbReference>
<feature type="domain" description="NodB homology" evidence="4">
    <location>
        <begin position="216"/>
        <end position="392"/>
    </location>
</feature>
<dbReference type="EC" id="3.5.1.104" evidence="5"/>
<keyword evidence="1" id="KW-0479">Metal-binding</keyword>
<name>A0ABY8WVZ6_9BACT</name>
<evidence type="ECO:0000256" key="2">
    <source>
        <dbReference type="ARBA" id="ARBA00022801"/>
    </source>
</evidence>
<dbReference type="Proteomes" id="UP001177295">
    <property type="component" value="Chromosome"/>
</dbReference>
<gene>
    <name evidence="5" type="primary">pgdA</name>
    <name evidence="5" type="ORF">SEML1_0852</name>
</gene>
<accession>A0ABY8WVZ6</accession>
<dbReference type="RefSeq" id="WP_376753974.1">
    <property type="nucleotide sequence ID" value="NZ_CP124550.1"/>
</dbReference>
<proteinExistence type="predicted"/>
<feature type="region of interest" description="Disordered" evidence="3">
    <location>
        <begin position="1"/>
        <end position="26"/>
    </location>
</feature>
<dbReference type="InterPro" id="IPR002509">
    <property type="entry name" value="NODB_dom"/>
</dbReference>
<feature type="compositionally biased region" description="Basic residues" evidence="3">
    <location>
        <begin position="16"/>
        <end position="26"/>
    </location>
</feature>
<dbReference type="Pfam" id="PF01522">
    <property type="entry name" value="Polysacc_deac_1"/>
    <property type="match status" value="1"/>
</dbReference>
<dbReference type="PANTHER" id="PTHR10587">
    <property type="entry name" value="GLYCOSYL TRANSFERASE-RELATED"/>
    <property type="match status" value="1"/>
</dbReference>
<evidence type="ECO:0000256" key="1">
    <source>
        <dbReference type="ARBA" id="ARBA00022723"/>
    </source>
</evidence>
<dbReference type="PANTHER" id="PTHR10587:SF133">
    <property type="entry name" value="CHITIN DEACETYLASE 1-RELATED"/>
    <property type="match status" value="1"/>
</dbReference>